<feature type="domain" description="HTH asnC-type" evidence="4">
    <location>
        <begin position="6"/>
        <end position="67"/>
    </location>
</feature>
<dbReference type="PANTHER" id="PTHR30154:SF34">
    <property type="entry name" value="TRANSCRIPTIONAL REGULATOR AZLB"/>
    <property type="match status" value="1"/>
</dbReference>
<keyword evidence="1" id="KW-0805">Transcription regulation</keyword>
<reference evidence="5 6" key="1">
    <citation type="journal article" date="2017" name="Water Res.">
        <title>Comammox in drinking water systems.</title>
        <authorList>
            <person name="Wang Y."/>
            <person name="Ma L."/>
            <person name="Mao Y."/>
            <person name="Jiang X."/>
            <person name="Xia Y."/>
            <person name="Yu K."/>
            <person name="Li B."/>
            <person name="Zhang T."/>
        </authorList>
    </citation>
    <scope>NUCLEOTIDE SEQUENCE [LARGE SCALE GENOMIC DNA]</scope>
    <source>
        <strain evidence="5">SG_bin8</strain>
    </source>
</reference>
<dbReference type="InterPro" id="IPR036388">
    <property type="entry name" value="WH-like_DNA-bd_sf"/>
</dbReference>
<dbReference type="SUPFAM" id="SSF54909">
    <property type="entry name" value="Dimeric alpha+beta barrel"/>
    <property type="match status" value="1"/>
</dbReference>
<gene>
    <name evidence="5" type="ORF">A4S15_03520</name>
</gene>
<dbReference type="RefSeq" id="WP_376803706.1">
    <property type="nucleotide sequence ID" value="NZ_LWDL01000001.1"/>
</dbReference>
<dbReference type="InterPro" id="IPR011008">
    <property type="entry name" value="Dimeric_a/b-barrel"/>
</dbReference>
<sequence>MKRIKLDQIDCRILSELQTDGRMTNVELANRAGISAPPCLRRVRALEDAGYIKGYHAVLAADKLGYGLMVFAQVSLETHGEADLIKFREHVAILPEVREIYALTGDFDFLIKIVAKDWDSYQRFLMQNLTSYKGIRHVKSSPCVGVYKNAPGVPVPEQMGHEDPFRD</sequence>
<dbReference type="Proteomes" id="UP000192872">
    <property type="component" value="Unassembled WGS sequence"/>
</dbReference>
<dbReference type="GO" id="GO:0005829">
    <property type="term" value="C:cytosol"/>
    <property type="evidence" value="ECO:0007669"/>
    <property type="project" value="TreeGrafter"/>
</dbReference>
<keyword evidence="3" id="KW-0804">Transcription</keyword>
<dbReference type="EMBL" id="LWDL01000001">
    <property type="protein sequence ID" value="OQW54679.1"/>
    <property type="molecule type" value="Genomic_DNA"/>
</dbReference>
<name>A0A1W9I4S3_9HYPH</name>
<dbReference type="InterPro" id="IPR011991">
    <property type="entry name" value="ArsR-like_HTH"/>
</dbReference>
<dbReference type="InterPro" id="IPR019888">
    <property type="entry name" value="Tscrpt_reg_AsnC-like"/>
</dbReference>
<dbReference type="PRINTS" id="PR00033">
    <property type="entry name" value="HTHASNC"/>
</dbReference>
<proteinExistence type="predicted"/>
<protein>
    <submittedName>
        <fullName evidence="5">ArsR family transcriptional regulator</fullName>
    </submittedName>
</protein>
<dbReference type="GO" id="GO:0043200">
    <property type="term" value="P:response to amino acid"/>
    <property type="evidence" value="ECO:0007669"/>
    <property type="project" value="TreeGrafter"/>
</dbReference>
<evidence type="ECO:0000313" key="5">
    <source>
        <dbReference type="EMBL" id="OQW54679.1"/>
    </source>
</evidence>
<dbReference type="SMART" id="SM00344">
    <property type="entry name" value="HTH_ASNC"/>
    <property type="match status" value="1"/>
</dbReference>
<dbReference type="GO" id="GO:0043565">
    <property type="term" value="F:sequence-specific DNA binding"/>
    <property type="evidence" value="ECO:0007669"/>
    <property type="project" value="InterPro"/>
</dbReference>
<dbReference type="Gene3D" id="1.10.10.10">
    <property type="entry name" value="Winged helix-like DNA-binding domain superfamily/Winged helix DNA-binding domain"/>
    <property type="match status" value="1"/>
</dbReference>
<keyword evidence="2" id="KW-0238">DNA-binding</keyword>
<dbReference type="InterPro" id="IPR036390">
    <property type="entry name" value="WH_DNA-bd_sf"/>
</dbReference>
<dbReference type="InterPro" id="IPR000485">
    <property type="entry name" value="AsnC-type_HTH_dom"/>
</dbReference>
<dbReference type="STRING" id="1827387.A4S15_03520"/>
<dbReference type="SUPFAM" id="SSF46785">
    <property type="entry name" value="Winged helix' DNA-binding domain"/>
    <property type="match status" value="1"/>
</dbReference>
<evidence type="ECO:0000259" key="4">
    <source>
        <dbReference type="PROSITE" id="PS50956"/>
    </source>
</evidence>
<evidence type="ECO:0000313" key="6">
    <source>
        <dbReference type="Proteomes" id="UP000192872"/>
    </source>
</evidence>
<evidence type="ECO:0000256" key="1">
    <source>
        <dbReference type="ARBA" id="ARBA00023015"/>
    </source>
</evidence>
<dbReference type="Gene3D" id="3.30.70.920">
    <property type="match status" value="1"/>
</dbReference>
<evidence type="ECO:0000256" key="2">
    <source>
        <dbReference type="ARBA" id="ARBA00023125"/>
    </source>
</evidence>
<dbReference type="PANTHER" id="PTHR30154">
    <property type="entry name" value="LEUCINE-RESPONSIVE REGULATORY PROTEIN"/>
    <property type="match status" value="1"/>
</dbReference>
<evidence type="ECO:0000256" key="3">
    <source>
        <dbReference type="ARBA" id="ARBA00023163"/>
    </source>
</evidence>
<dbReference type="AlphaFoldDB" id="A0A1W9I4S3"/>
<dbReference type="InterPro" id="IPR019887">
    <property type="entry name" value="Tscrpt_reg_AsnC/Lrp_C"/>
</dbReference>
<accession>A0A1W9I4S3</accession>
<organism evidence="5 6">
    <name type="scientific">Candidatus Raskinella chloraquaticus</name>
    <dbReference type="NCBI Taxonomy" id="1951219"/>
    <lineage>
        <taxon>Bacteria</taxon>
        <taxon>Pseudomonadati</taxon>
        <taxon>Pseudomonadota</taxon>
        <taxon>Alphaproteobacteria</taxon>
        <taxon>Hyphomicrobiales</taxon>
        <taxon>Phreatobacteraceae</taxon>
        <taxon>Candidatus Raskinella</taxon>
    </lineage>
</organism>
<dbReference type="GO" id="GO:0006355">
    <property type="term" value="P:regulation of DNA-templated transcription"/>
    <property type="evidence" value="ECO:0007669"/>
    <property type="project" value="UniProtKB-ARBA"/>
</dbReference>
<dbReference type="Pfam" id="PF13412">
    <property type="entry name" value="HTH_24"/>
    <property type="match status" value="1"/>
</dbReference>
<dbReference type="Pfam" id="PF01037">
    <property type="entry name" value="AsnC_trans_reg"/>
    <property type="match status" value="1"/>
</dbReference>
<dbReference type="PROSITE" id="PS50956">
    <property type="entry name" value="HTH_ASNC_2"/>
    <property type="match status" value="1"/>
</dbReference>
<dbReference type="CDD" id="cd00090">
    <property type="entry name" value="HTH_ARSR"/>
    <property type="match status" value="1"/>
</dbReference>
<comment type="caution">
    <text evidence="5">The sequence shown here is derived from an EMBL/GenBank/DDBJ whole genome shotgun (WGS) entry which is preliminary data.</text>
</comment>